<dbReference type="SMART" id="SM00448">
    <property type="entry name" value="REC"/>
    <property type="match status" value="1"/>
</dbReference>
<dbReference type="PROSITE" id="PS50110">
    <property type="entry name" value="RESPONSE_REGULATORY"/>
    <property type="match status" value="1"/>
</dbReference>
<dbReference type="SMART" id="SM01012">
    <property type="entry name" value="ANTAR"/>
    <property type="match status" value="1"/>
</dbReference>
<name>A0ABV6G4V9_9GAMM</name>
<dbReference type="InterPro" id="IPR008327">
    <property type="entry name" value="Sig_transdc_resp-reg_antiterm"/>
</dbReference>
<evidence type="ECO:0000313" key="5">
    <source>
        <dbReference type="Proteomes" id="UP001589814"/>
    </source>
</evidence>
<dbReference type="Proteomes" id="UP001589814">
    <property type="component" value="Unassembled WGS sequence"/>
</dbReference>
<dbReference type="InterPro" id="IPR001789">
    <property type="entry name" value="Sig_transdc_resp-reg_receiver"/>
</dbReference>
<feature type="modified residue" description="4-aspartylphosphate" evidence="1">
    <location>
        <position position="54"/>
    </location>
</feature>
<dbReference type="PIRSF" id="PIRSF036382">
    <property type="entry name" value="RR_antiterm"/>
    <property type="match status" value="1"/>
</dbReference>
<dbReference type="PANTHER" id="PTHR43367:SF1">
    <property type="entry name" value="TWO-COMPONENT RESPONSE REGULATOR-LIKE APRR6-RELATED"/>
    <property type="match status" value="1"/>
</dbReference>
<dbReference type="InterPro" id="IPR011006">
    <property type="entry name" value="CheY-like_superfamily"/>
</dbReference>
<dbReference type="InterPro" id="IPR005561">
    <property type="entry name" value="ANTAR"/>
</dbReference>
<evidence type="ECO:0000313" key="4">
    <source>
        <dbReference type="EMBL" id="MFC0268703.1"/>
    </source>
</evidence>
<evidence type="ECO:0000259" key="3">
    <source>
        <dbReference type="PROSITE" id="PS50921"/>
    </source>
</evidence>
<comment type="caution">
    <text evidence="4">The sequence shown here is derived from an EMBL/GenBank/DDBJ whole genome shotgun (WGS) entry which is preliminary data.</text>
</comment>
<dbReference type="PROSITE" id="PS50921">
    <property type="entry name" value="ANTAR"/>
    <property type="match status" value="1"/>
</dbReference>
<keyword evidence="5" id="KW-1185">Reference proteome</keyword>
<dbReference type="EMBL" id="JBHLVX010000049">
    <property type="protein sequence ID" value="MFC0268703.1"/>
    <property type="molecule type" value="Genomic_DNA"/>
</dbReference>
<evidence type="ECO:0000259" key="2">
    <source>
        <dbReference type="PROSITE" id="PS50110"/>
    </source>
</evidence>
<dbReference type="SUPFAM" id="SSF52172">
    <property type="entry name" value="CheY-like"/>
    <property type="match status" value="1"/>
</dbReference>
<feature type="domain" description="ANTAR" evidence="3">
    <location>
        <begin position="124"/>
        <end position="185"/>
    </location>
</feature>
<proteinExistence type="predicted"/>
<dbReference type="Pfam" id="PF03861">
    <property type="entry name" value="ANTAR"/>
    <property type="match status" value="1"/>
</dbReference>
<dbReference type="Pfam" id="PF00072">
    <property type="entry name" value="Response_reg"/>
    <property type="match status" value="1"/>
</dbReference>
<dbReference type="CDD" id="cd00156">
    <property type="entry name" value="REC"/>
    <property type="match status" value="1"/>
</dbReference>
<dbReference type="Gene3D" id="1.10.10.10">
    <property type="entry name" value="Winged helix-like DNA-binding domain superfamily/Winged helix DNA-binding domain"/>
    <property type="match status" value="1"/>
</dbReference>
<accession>A0ABV6G4V9</accession>
<dbReference type="PANTHER" id="PTHR43367">
    <property type="match status" value="1"/>
</dbReference>
<gene>
    <name evidence="4" type="ORF">ACFFHW_12050</name>
</gene>
<feature type="domain" description="Response regulatory" evidence="2">
    <location>
        <begin position="4"/>
        <end position="118"/>
    </location>
</feature>
<organism evidence="4 5">
    <name type="scientific">Kushneria aurantia</name>
    <dbReference type="NCBI Taxonomy" id="504092"/>
    <lineage>
        <taxon>Bacteria</taxon>
        <taxon>Pseudomonadati</taxon>
        <taxon>Pseudomonadota</taxon>
        <taxon>Gammaproteobacteria</taxon>
        <taxon>Oceanospirillales</taxon>
        <taxon>Halomonadaceae</taxon>
        <taxon>Kushneria</taxon>
    </lineage>
</organism>
<protein>
    <submittedName>
        <fullName evidence="4">ANTAR domain-containing response regulator</fullName>
    </submittedName>
</protein>
<sequence>MSVRVLIVDDRPARSHHLEQALIEAGFEVIMTVHRDDDLHDQLDRLQPDAVIIDAELPGRDTLEYLGHVGRRYPRPMIMLADQDAPELTRSAAEAGVSTYAVASLQPALVRSMINVAIASFEQHSALRHELTRTRESINQRRRVDRAKTLIMERRGMNEQEAYQYLRKLAMDRRLSMHELAGEVLTVLDRETKS</sequence>
<dbReference type="RefSeq" id="WP_019952592.1">
    <property type="nucleotide sequence ID" value="NZ_JBHLVX010000049.1"/>
</dbReference>
<dbReference type="InterPro" id="IPR036388">
    <property type="entry name" value="WH-like_DNA-bd_sf"/>
</dbReference>
<reference evidence="4 5" key="1">
    <citation type="submission" date="2024-09" db="EMBL/GenBank/DDBJ databases">
        <authorList>
            <person name="Sun Q."/>
            <person name="Mori K."/>
        </authorList>
    </citation>
    <scope>NUCLEOTIDE SEQUENCE [LARGE SCALE GENOMIC DNA]</scope>
    <source>
        <strain evidence="4 5">CCM 7415</strain>
    </source>
</reference>
<evidence type="ECO:0000256" key="1">
    <source>
        <dbReference type="PROSITE-ProRule" id="PRU00169"/>
    </source>
</evidence>
<keyword evidence="1" id="KW-0597">Phosphoprotein</keyword>
<dbReference type="Gene3D" id="3.40.50.2300">
    <property type="match status" value="1"/>
</dbReference>